<comment type="caution">
    <text evidence="2">The sequence shown here is derived from an EMBL/GenBank/DDBJ whole genome shotgun (WGS) entry which is preliminary data.</text>
</comment>
<proteinExistence type="predicted"/>
<dbReference type="EMBL" id="NMQU01000112">
    <property type="protein sequence ID" value="OXM44796.1"/>
    <property type="molecule type" value="Genomic_DNA"/>
</dbReference>
<gene>
    <name evidence="2" type="ORF">CFP75_33275</name>
</gene>
<keyword evidence="3" id="KW-1185">Reference proteome</keyword>
<name>A0A229RDS3_AMYAL</name>
<feature type="compositionally biased region" description="Polar residues" evidence="1">
    <location>
        <begin position="104"/>
        <end position="113"/>
    </location>
</feature>
<feature type="region of interest" description="Disordered" evidence="1">
    <location>
        <begin position="94"/>
        <end position="113"/>
    </location>
</feature>
<accession>A0A229RDS3</accession>
<evidence type="ECO:0000313" key="2">
    <source>
        <dbReference type="EMBL" id="OXM44796.1"/>
    </source>
</evidence>
<evidence type="ECO:0000313" key="3">
    <source>
        <dbReference type="Proteomes" id="UP000215563"/>
    </source>
</evidence>
<organism evidence="2 3">
    <name type="scientific">Amycolatopsis alba DSM 44262</name>
    <dbReference type="NCBI Taxonomy" id="1125972"/>
    <lineage>
        <taxon>Bacteria</taxon>
        <taxon>Bacillati</taxon>
        <taxon>Actinomycetota</taxon>
        <taxon>Actinomycetes</taxon>
        <taxon>Pseudonocardiales</taxon>
        <taxon>Pseudonocardiaceae</taxon>
        <taxon>Amycolatopsis</taxon>
    </lineage>
</organism>
<evidence type="ECO:0000256" key="1">
    <source>
        <dbReference type="SAM" id="MobiDB-lite"/>
    </source>
</evidence>
<dbReference type="AlphaFoldDB" id="A0A229RDS3"/>
<reference evidence="2 3" key="1">
    <citation type="submission" date="2017-07" db="EMBL/GenBank/DDBJ databases">
        <title>Amycolatopsis alba DSM 44262 Genome sequencing and assembly.</title>
        <authorList>
            <person name="Kaur N."/>
            <person name="Mayilraj S."/>
        </authorList>
    </citation>
    <scope>NUCLEOTIDE SEQUENCE [LARGE SCALE GENOMIC DNA]</scope>
    <source>
        <strain evidence="2 3">DSM 44262</strain>
    </source>
</reference>
<protein>
    <submittedName>
        <fullName evidence="2">Uncharacterized protein</fullName>
    </submittedName>
</protein>
<dbReference type="Proteomes" id="UP000215563">
    <property type="component" value="Unassembled WGS sequence"/>
</dbReference>
<sequence>MVIRFYGGDGRRHVYLAADLAHQGYFQVHPVCNHVFDYRLAHLSDLIGPASFHDRGNGFDVCEPCAEWLGTRPHEVLVGDEIVAVRGTLDIPAVAPRRDHPRPESTTGIAIAA</sequence>